<organism evidence="1">
    <name type="scientific">Variovorax paradoxus (strain S110)</name>
    <dbReference type="NCBI Taxonomy" id="543728"/>
    <lineage>
        <taxon>Bacteria</taxon>
        <taxon>Pseudomonadati</taxon>
        <taxon>Pseudomonadota</taxon>
        <taxon>Betaproteobacteria</taxon>
        <taxon>Burkholderiales</taxon>
        <taxon>Comamonadaceae</taxon>
        <taxon>Variovorax</taxon>
    </lineage>
</organism>
<protein>
    <submittedName>
        <fullName evidence="1">Uncharacterized protein</fullName>
    </submittedName>
</protein>
<reference evidence="1" key="1">
    <citation type="submission" date="2009-06" db="EMBL/GenBank/DDBJ databases">
        <title>Complete sequence of chromosome 1 of Variovorax paradoxus S110.</title>
        <authorList>
            <consortium name="US DOE Joint Genome Institute"/>
            <person name="Lucas S."/>
            <person name="Copeland A."/>
            <person name="Lapidus A."/>
            <person name="Glavina del Rio T."/>
            <person name="Tice H."/>
            <person name="Bruce D."/>
            <person name="Goodwin L."/>
            <person name="Pitluck S."/>
            <person name="Chertkov O."/>
            <person name="Brettin T."/>
            <person name="Detter J.C."/>
            <person name="Han C."/>
            <person name="Larimer F."/>
            <person name="Land M."/>
            <person name="Hauser L."/>
            <person name="Kyrpides N."/>
            <person name="Ovchinnikova G."/>
            <person name="Orwin P."/>
            <person name="Leadbetter J.R."/>
            <person name="Spain J.C."/>
            <person name="Han J.I."/>
        </authorList>
    </citation>
    <scope>NUCLEOTIDE SEQUENCE</scope>
    <source>
        <strain evidence="1">S110</strain>
    </source>
</reference>
<proteinExistence type="predicted"/>
<evidence type="ECO:0000313" key="1">
    <source>
        <dbReference type="EMBL" id="ACS17471.1"/>
    </source>
</evidence>
<dbReference type="AlphaFoldDB" id="C5CMH0"/>
<gene>
    <name evidence="1" type="ordered locus">Vapar_0818</name>
</gene>
<accession>C5CMH0</accession>
<sequence>MTSGCSGRAPADGVPCGGEYPVICAHALNKSTKNNNALNKSTS</sequence>
<dbReference type="KEGG" id="vap:Vapar_0818"/>
<dbReference type="HOGENOM" id="CLU_3241089_0_0_4"/>
<name>C5CMH0_VARPS</name>
<dbReference type="EMBL" id="CP001635">
    <property type="protein sequence ID" value="ACS17471.1"/>
    <property type="molecule type" value="Genomic_DNA"/>
</dbReference>